<feature type="non-terminal residue" evidence="10">
    <location>
        <position position="1"/>
    </location>
</feature>
<dbReference type="InterPro" id="IPR000668">
    <property type="entry name" value="Peptidase_C1A_C"/>
</dbReference>
<keyword evidence="7" id="KW-1133">Transmembrane helix</keyword>
<evidence type="ECO:0000256" key="7">
    <source>
        <dbReference type="SAM" id="Phobius"/>
    </source>
</evidence>
<keyword evidence="7" id="KW-0812">Transmembrane</keyword>
<evidence type="ECO:0000313" key="10">
    <source>
        <dbReference type="EMBL" id="KRT84116.1"/>
    </source>
</evidence>
<keyword evidence="7" id="KW-0472">Membrane</keyword>
<evidence type="ECO:0000256" key="3">
    <source>
        <dbReference type="ARBA" id="ARBA00022801"/>
    </source>
</evidence>
<dbReference type="PRINTS" id="PR00705">
    <property type="entry name" value="PAPAIN"/>
</dbReference>
<dbReference type="PROSITE" id="PS00139">
    <property type="entry name" value="THIOL_PROTEASE_CYS"/>
    <property type="match status" value="1"/>
</dbReference>
<dbReference type="Pfam" id="PF08246">
    <property type="entry name" value="Inhibitor_I29"/>
    <property type="match status" value="1"/>
</dbReference>
<evidence type="ECO:0000313" key="11">
    <source>
        <dbReference type="Proteomes" id="UP000051574"/>
    </source>
</evidence>
<dbReference type="InterPro" id="IPR039417">
    <property type="entry name" value="Peptidase_C1A_papain-like"/>
</dbReference>
<evidence type="ECO:0000256" key="6">
    <source>
        <dbReference type="ARBA" id="ARBA00023157"/>
    </source>
</evidence>
<keyword evidence="3" id="KW-0378">Hydrolase</keyword>
<dbReference type="InterPro" id="IPR025660">
    <property type="entry name" value="Pept_his_AS"/>
</dbReference>
<dbReference type="OrthoDB" id="10253408at2759"/>
<dbReference type="SMART" id="SM00848">
    <property type="entry name" value="Inhibitor_I29"/>
    <property type="match status" value="1"/>
</dbReference>
<dbReference type="InterPro" id="IPR000169">
    <property type="entry name" value="Pept_cys_AS"/>
</dbReference>
<evidence type="ECO:0000256" key="5">
    <source>
        <dbReference type="ARBA" id="ARBA00023145"/>
    </source>
</evidence>
<evidence type="ECO:0000256" key="1">
    <source>
        <dbReference type="ARBA" id="ARBA00008455"/>
    </source>
</evidence>
<keyword evidence="4" id="KW-0788">Thiol protease</keyword>
<dbReference type="Proteomes" id="UP000051574">
    <property type="component" value="Unassembled WGS sequence"/>
</dbReference>
<comment type="caution">
    <text evidence="10">The sequence shown here is derived from an EMBL/GenBank/DDBJ whole genome shotgun (WGS) entry which is preliminary data.</text>
</comment>
<dbReference type="AlphaFoldDB" id="A0A0T6B9U7"/>
<keyword evidence="6" id="KW-1015">Disulfide bond</keyword>
<dbReference type="FunFam" id="3.90.70.10:FF:000006">
    <property type="entry name" value="Cathepsin S"/>
    <property type="match status" value="1"/>
</dbReference>
<dbReference type="InterPro" id="IPR038765">
    <property type="entry name" value="Papain-like_cys_pep_sf"/>
</dbReference>
<evidence type="ECO:0000256" key="4">
    <source>
        <dbReference type="ARBA" id="ARBA00022807"/>
    </source>
</evidence>
<dbReference type="InterPro" id="IPR013201">
    <property type="entry name" value="Prot_inhib_I29"/>
</dbReference>
<dbReference type="InterPro" id="IPR013128">
    <property type="entry name" value="Peptidase_C1A"/>
</dbReference>
<evidence type="ECO:0000259" key="9">
    <source>
        <dbReference type="SMART" id="SM00848"/>
    </source>
</evidence>
<dbReference type="InterPro" id="IPR025661">
    <property type="entry name" value="Pept_asp_AS"/>
</dbReference>
<comment type="similarity">
    <text evidence="1">Belongs to the peptidase C1 family.</text>
</comment>
<dbReference type="EMBL" id="LJIG01002824">
    <property type="protein sequence ID" value="KRT84116.1"/>
    <property type="molecule type" value="Genomic_DNA"/>
</dbReference>
<keyword evidence="5" id="KW-0865">Zymogen</keyword>
<feature type="transmembrane region" description="Helical" evidence="7">
    <location>
        <begin position="29"/>
        <end position="49"/>
    </location>
</feature>
<dbReference type="Pfam" id="PF00112">
    <property type="entry name" value="Peptidase_C1"/>
    <property type="match status" value="1"/>
</dbReference>
<feature type="domain" description="Peptidase C1A papain C-terminal" evidence="8">
    <location>
        <begin position="143"/>
        <end position="358"/>
    </location>
</feature>
<feature type="domain" description="Cathepsin propeptide inhibitor" evidence="9">
    <location>
        <begin position="53"/>
        <end position="113"/>
    </location>
</feature>
<accession>A0A0T6B9U7</accession>
<keyword evidence="11" id="KW-1185">Reference proteome</keyword>
<dbReference type="CDD" id="cd02248">
    <property type="entry name" value="Peptidase_C1A"/>
    <property type="match status" value="1"/>
</dbReference>
<dbReference type="SMART" id="SM00645">
    <property type="entry name" value="Pept_C1"/>
    <property type="match status" value="1"/>
</dbReference>
<evidence type="ECO:0000259" key="8">
    <source>
        <dbReference type="SMART" id="SM00645"/>
    </source>
</evidence>
<name>A0A0T6B9U7_9SCAR</name>
<keyword evidence="2" id="KW-0645">Protease</keyword>
<evidence type="ECO:0000256" key="2">
    <source>
        <dbReference type="ARBA" id="ARBA00022670"/>
    </source>
</evidence>
<dbReference type="SUPFAM" id="SSF54001">
    <property type="entry name" value="Cysteine proteinases"/>
    <property type="match status" value="1"/>
</dbReference>
<protein>
    <submittedName>
        <fullName evidence="10">Peptidase</fullName>
    </submittedName>
</protein>
<sequence>YFYYNVTQCEQHIPNIKNMLKYSGCTMKLLVLFSIFFVNAHAVSFYDLVKEQWDEFKLAYKKNYENLTEEKYRMKIFMENAHAISKHNQLYEQGLVTFSMKVNEWADMLPFEFVQTMNGYNRTTNSQSNDTRTTFIPAANIQLPDQVDWVKAGAVTGVKNQEACGSCWSFSATGALEGQNFRKTGKLISLSEQNLVDCSSEYGNNGCGGGLMDYAFRYVIDNRGIDTESYYPYEGIDDFCRYNSAYSGGTATGLVDLPPTDEGSLQNAVATVGPISVAIDANHDSFLYYSQGLYYEPACSETYLDHGVLVVGYGTDSQGDYWLVKNSWGTSWGMNGYIKMSRNRNNNCGIATAASYPLA</sequence>
<organism evidence="10 11">
    <name type="scientific">Oryctes borbonicus</name>
    <dbReference type="NCBI Taxonomy" id="1629725"/>
    <lineage>
        <taxon>Eukaryota</taxon>
        <taxon>Metazoa</taxon>
        <taxon>Ecdysozoa</taxon>
        <taxon>Arthropoda</taxon>
        <taxon>Hexapoda</taxon>
        <taxon>Insecta</taxon>
        <taxon>Pterygota</taxon>
        <taxon>Neoptera</taxon>
        <taxon>Endopterygota</taxon>
        <taxon>Coleoptera</taxon>
        <taxon>Polyphaga</taxon>
        <taxon>Scarabaeiformia</taxon>
        <taxon>Scarabaeidae</taxon>
        <taxon>Dynastinae</taxon>
        <taxon>Oryctes</taxon>
    </lineage>
</organism>
<reference evidence="10 11" key="1">
    <citation type="submission" date="2015-09" db="EMBL/GenBank/DDBJ databases">
        <title>Draft genome of the scarab beetle Oryctes borbonicus.</title>
        <authorList>
            <person name="Meyer J.M."/>
            <person name="Markov G.V."/>
            <person name="Baskaran P."/>
            <person name="Herrmann M."/>
            <person name="Sommer R.J."/>
            <person name="Roedelsperger C."/>
        </authorList>
    </citation>
    <scope>NUCLEOTIDE SEQUENCE [LARGE SCALE GENOMIC DNA]</scope>
    <source>
        <strain evidence="10">OB123</strain>
        <tissue evidence="10">Whole animal</tissue>
    </source>
</reference>
<dbReference type="PROSITE" id="PS00640">
    <property type="entry name" value="THIOL_PROTEASE_ASN"/>
    <property type="match status" value="1"/>
</dbReference>
<dbReference type="GO" id="GO:0006508">
    <property type="term" value="P:proteolysis"/>
    <property type="evidence" value="ECO:0007669"/>
    <property type="project" value="UniProtKB-KW"/>
</dbReference>
<dbReference type="PROSITE" id="PS00639">
    <property type="entry name" value="THIOL_PROTEASE_HIS"/>
    <property type="match status" value="1"/>
</dbReference>
<proteinExistence type="inferred from homology"/>
<dbReference type="GO" id="GO:0008234">
    <property type="term" value="F:cysteine-type peptidase activity"/>
    <property type="evidence" value="ECO:0007669"/>
    <property type="project" value="UniProtKB-KW"/>
</dbReference>
<gene>
    <name evidence="10" type="ORF">AMK59_1243</name>
</gene>
<dbReference type="Gene3D" id="3.90.70.10">
    <property type="entry name" value="Cysteine proteinases"/>
    <property type="match status" value="1"/>
</dbReference>
<dbReference type="PANTHER" id="PTHR12411">
    <property type="entry name" value="CYSTEINE PROTEASE FAMILY C1-RELATED"/>
    <property type="match status" value="1"/>
</dbReference>